<dbReference type="EMBL" id="BJZK01000001">
    <property type="protein sequence ID" value="GEO71021.1"/>
    <property type="molecule type" value="Genomic_DNA"/>
</dbReference>
<keyword evidence="2" id="KW-1185">Reference proteome</keyword>
<dbReference type="RefSeq" id="WP_057730762.1">
    <property type="nucleotide sequence ID" value="NZ_BJZK01000001.1"/>
</dbReference>
<proteinExistence type="predicted"/>
<dbReference type="Proteomes" id="UP000321794">
    <property type="component" value="Unassembled WGS sequence"/>
</dbReference>
<name>A0ABQ0WU19_9LACO</name>
<protein>
    <submittedName>
        <fullName evidence="1">Uncharacterized protein</fullName>
    </submittedName>
</protein>
<gene>
    <name evidence="1" type="ORF">LZY01_01890</name>
</gene>
<organism evidence="1 2">
    <name type="scientific">Levilactobacillus zymae</name>
    <dbReference type="NCBI Taxonomy" id="267363"/>
    <lineage>
        <taxon>Bacteria</taxon>
        <taxon>Bacillati</taxon>
        <taxon>Bacillota</taxon>
        <taxon>Bacilli</taxon>
        <taxon>Lactobacillales</taxon>
        <taxon>Lactobacillaceae</taxon>
        <taxon>Levilactobacillus</taxon>
    </lineage>
</organism>
<accession>A0ABQ0WU19</accession>
<sequence>MLGYVLGRDGDIHDFIETLKRVHGELEYDEIRLMRELIELTAHPGNVVNMAEKLNLTSVELSDYLQHLRACGLIDYWSEKSSKPLSKSVI</sequence>
<evidence type="ECO:0000313" key="2">
    <source>
        <dbReference type="Proteomes" id="UP000321794"/>
    </source>
</evidence>
<reference evidence="1 2" key="1">
    <citation type="submission" date="2019-07" db="EMBL/GenBank/DDBJ databases">
        <title>Whole genome shotgun sequence of Lactobacillus zymae NBRC 107157.</title>
        <authorList>
            <person name="Hosoyama A."/>
            <person name="Uohara A."/>
            <person name="Ohji S."/>
            <person name="Ichikawa N."/>
        </authorList>
    </citation>
    <scope>NUCLEOTIDE SEQUENCE [LARGE SCALE GENOMIC DNA]</scope>
    <source>
        <strain evidence="1 2">NBRC 107157</strain>
    </source>
</reference>
<comment type="caution">
    <text evidence="1">The sequence shown here is derived from an EMBL/GenBank/DDBJ whole genome shotgun (WGS) entry which is preliminary data.</text>
</comment>
<evidence type="ECO:0000313" key="1">
    <source>
        <dbReference type="EMBL" id="GEO71021.1"/>
    </source>
</evidence>